<protein>
    <submittedName>
        <fullName evidence="1">PREDICTED: LOC18782346</fullName>
    </submittedName>
</protein>
<dbReference type="EMBL" id="CABIKO010000985">
    <property type="protein sequence ID" value="VVA40445.1"/>
    <property type="molecule type" value="Genomic_DNA"/>
</dbReference>
<dbReference type="Gramene" id="VVA40445">
    <property type="protein sequence ID" value="VVA40445"/>
    <property type="gene ID" value="Prudul26B019622"/>
</dbReference>
<dbReference type="AlphaFoldDB" id="A0A5E4GKN9"/>
<sequence length="122" mass="13680">MIPLIAKGHLIPFLALAKQIPTGHAPSSHGQLEKEDLRLRLKPDYISSHAPPICEQILGTSLSSFRTQCGSEQWEFLPHFQAPLHRRIPFERISSGTSDRIPFFHANFGDANDDLLDLLILS</sequence>
<accession>A0A5E4GKN9</accession>
<reference evidence="2" key="1">
    <citation type="journal article" date="2020" name="Plant J.">
        <title>Transposons played a major role in the diversification between the closely related almond and peach genomes: results from the almond genome sequence.</title>
        <authorList>
            <person name="Alioto T."/>
            <person name="Alexiou K.G."/>
            <person name="Bardil A."/>
            <person name="Barteri F."/>
            <person name="Castanera R."/>
            <person name="Cruz F."/>
            <person name="Dhingra A."/>
            <person name="Duval H."/>
            <person name="Fernandez I Marti A."/>
            <person name="Frias L."/>
            <person name="Galan B."/>
            <person name="Garcia J.L."/>
            <person name="Howad W."/>
            <person name="Gomez-Garrido J."/>
            <person name="Gut M."/>
            <person name="Julca I."/>
            <person name="Morata J."/>
            <person name="Puigdomenech P."/>
            <person name="Ribeca P."/>
            <person name="Rubio Cabetas M.J."/>
            <person name="Vlasova A."/>
            <person name="Wirthensohn M."/>
            <person name="Garcia-Mas J."/>
            <person name="Gabaldon T."/>
            <person name="Casacuberta J.M."/>
            <person name="Arus P."/>
        </authorList>
    </citation>
    <scope>NUCLEOTIDE SEQUENCE [LARGE SCALE GENOMIC DNA]</scope>
    <source>
        <strain evidence="2">cv. Texas</strain>
    </source>
</reference>
<evidence type="ECO:0000313" key="1">
    <source>
        <dbReference type="EMBL" id="VVA40445.1"/>
    </source>
</evidence>
<gene>
    <name evidence="1" type="ORF">ALMOND_2B019622</name>
</gene>
<organism evidence="1 2">
    <name type="scientific">Prunus dulcis</name>
    <name type="common">Almond</name>
    <name type="synonym">Amygdalus dulcis</name>
    <dbReference type="NCBI Taxonomy" id="3755"/>
    <lineage>
        <taxon>Eukaryota</taxon>
        <taxon>Viridiplantae</taxon>
        <taxon>Streptophyta</taxon>
        <taxon>Embryophyta</taxon>
        <taxon>Tracheophyta</taxon>
        <taxon>Spermatophyta</taxon>
        <taxon>Magnoliopsida</taxon>
        <taxon>eudicotyledons</taxon>
        <taxon>Gunneridae</taxon>
        <taxon>Pentapetalae</taxon>
        <taxon>rosids</taxon>
        <taxon>fabids</taxon>
        <taxon>Rosales</taxon>
        <taxon>Rosaceae</taxon>
        <taxon>Amygdaloideae</taxon>
        <taxon>Amygdaleae</taxon>
        <taxon>Prunus</taxon>
    </lineage>
</organism>
<evidence type="ECO:0000313" key="2">
    <source>
        <dbReference type="Proteomes" id="UP000327085"/>
    </source>
</evidence>
<name>A0A5E4GKN9_PRUDU</name>
<dbReference type="Proteomes" id="UP000327085">
    <property type="component" value="Chromosome 1"/>
</dbReference>
<proteinExistence type="predicted"/>
<dbReference type="InParanoid" id="A0A5E4GKN9"/>